<protein>
    <submittedName>
        <fullName evidence="7">Sigma-70 family RNA polymerase sigma factor</fullName>
    </submittedName>
</protein>
<dbReference type="Gene3D" id="1.10.10.10">
    <property type="entry name" value="Winged helix-like DNA-binding domain superfamily/Winged helix DNA-binding domain"/>
    <property type="match status" value="1"/>
</dbReference>
<dbReference type="AlphaFoldDB" id="A0A5P2GFM8"/>
<dbReference type="PANTHER" id="PTHR43133:SF46">
    <property type="entry name" value="RNA POLYMERASE SIGMA-70 FACTOR ECF SUBFAMILY"/>
    <property type="match status" value="1"/>
</dbReference>
<dbReference type="SUPFAM" id="SSF88946">
    <property type="entry name" value="Sigma2 domain of RNA polymerase sigma factors"/>
    <property type="match status" value="1"/>
</dbReference>
<sequence length="183" mass="21239">MNEEQLIHHCKSGKRLAQKQLFELYANGVMVICFRYVKDRVDAEELMLNSFTQFFKKMDFFNYRGAGSVSAYLKKIAINESLQFLRSKKSIYLHSELTDVVEDNSEDSLDKMSAKEIMDCLMTLPDGYRTIFNLYVLESWTHEEIAQSLQISTGTSKSQLSKARKMMQKILTENKRYGTEKLG</sequence>
<dbReference type="GO" id="GO:0016987">
    <property type="term" value="F:sigma factor activity"/>
    <property type="evidence" value="ECO:0007669"/>
    <property type="project" value="UniProtKB-KW"/>
</dbReference>
<organism evidence="7 8">
    <name type="scientific">Rhizosphaericola mali</name>
    <dbReference type="NCBI Taxonomy" id="2545455"/>
    <lineage>
        <taxon>Bacteria</taxon>
        <taxon>Pseudomonadati</taxon>
        <taxon>Bacteroidota</taxon>
        <taxon>Chitinophagia</taxon>
        <taxon>Chitinophagales</taxon>
        <taxon>Chitinophagaceae</taxon>
        <taxon>Rhizosphaericola</taxon>
    </lineage>
</organism>
<dbReference type="Proteomes" id="UP000292424">
    <property type="component" value="Chromosome"/>
</dbReference>
<keyword evidence="8" id="KW-1185">Reference proteome</keyword>
<dbReference type="InterPro" id="IPR039425">
    <property type="entry name" value="RNA_pol_sigma-70-like"/>
</dbReference>
<dbReference type="Gene3D" id="1.10.1740.10">
    <property type="match status" value="1"/>
</dbReference>
<feature type="domain" description="RNA polymerase sigma factor 70 region 4 type 2" evidence="6">
    <location>
        <begin position="116"/>
        <end position="167"/>
    </location>
</feature>
<comment type="similarity">
    <text evidence="1">Belongs to the sigma-70 factor family. ECF subfamily.</text>
</comment>
<dbReference type="InterPro" id="IPR007627">
    <property type="entry name" value="RNA_pol_sigma70_r2"/>
</dbReference>
<evidence type="ECO:0000313" key="8">
    <source>
        <dbReference type="Proteomes" id="UP000292424"/>
    </source>
</evidence>
<reference evidence="7 8" key="1">
    <citation type="submission" date="2019-09" db="EMBL/GenBank/DDBJ databases">
        <title>Complete genome sequence of Arachidicoccus sp. B3-10 isolated from apple orchard soil.</title>
        <authorList>
            <person name="Kim H.S."/>
            <person name="Han K.-I."/>
            <person name="Suh M.K."/>
            <person name="Lee K.C."/>
            <person name="Eom M.K."/>
            <person name="Kim J.-S."/>
            <person name="Kang S.W."/>
            <person name="Sin Y."/>
            <person name="Lee J.-S."/>
        </authorList>
    </citation>
    <scope>NUCLEOTIDE SEQUENCE [LARGE SCALE GENOMIC DNA]</scope>
    <source>
        <strain evidence="7 8">B3-10</strain>
    </source>
</reference>
<dbReference type="OrthoDB" id="1056775at2"/>
<keyword evidence="2" id="KW-0805">Transcription regulation</keyword>
<dbReference type="PANTHER" id="PTHR43133">
    <property type="entry name" value="RNA POLYMERASE ECF-TYPE SIGMA FACTO"/>
    <property type="match status" value="1"/>
</dbReference>
<dbReference type="InterPro" id="IPR013249">
    <property type="entry name" value="RNA_pol_sigma70_r4_t2"/>
</dbReference>
<dbReference type="GO" id="GO:0003677">
    <property type="term" value="F:DNA binding"/>
    <property type="evidence" value="ECO:0007669"/>
    <property type="project" value="InterPro"/>
</dbReference>
<keyword evidence="3" id="KW-0731">Sigma factor</keyword>
<keyword evidence="4" id="KW-0804">Transcription</keyword>
<dbReference type="SUPFAM" id="SSF88659">
    <property type="entry name" value="Sigma3 and sigma4 domains of RNA polymerase sigma factors"/>
    <property type="match status" value="1"/>
</dbReference>
<name>A0A5P2GFM8_9BACT</name>
<dbReference type="KEGG" id="arac:E0W69_017810"/>
<proteinExistence type="inferred from homology"/>
<dbReference type="InterPro" id="IPR036388">
    <property type="entry name" value="WH-like_DNA-bd_sf"/>
</dbReference>
<evidence type="ECO:0000259" key="6">
    <source>
        <dbReference type="Pfam" id="PF08281"/>
    </source>
</evidence>
<dbReference type="CDD" id="cd06171">
    <property type="entry name" value="Sigma70_r4"/>
    <property type="match status" value="1"/>
</dbReference>
<evidence type="ECO:0000313" key="7">
    <source>
        <dbReference type="EMBL" id="QES90431.1"/>
    </source>
</evidence>
<gene>
    <name evidence="7" type="ORF">E0W69_017810</name>
</gene>
<evidence type="ECO:0000259" key="5">
    <source>
        <dbReference type="Pfam" id="PF04542"/>
    </source>
</evidence>
<dbReference type="NCBIfam" id="TIGR02937">
    <property type="entry name" value="sigma70-ECF"/>
    <property type="match status" value="1"/>
</dbReference>
<evidence type="ECO:0000256" key="2">
    <source>
        <dbReference type="ARBA" id="ARBA00023015"/>
    </source>
</evidence>
<dbReference type="InterPro" id="IPR013325">
    <property type="entry name" value="RNA_pol_sigma_r2"/>
</dbReference>
<dbReference type="Pfam" id="PF08281">
    <property type="entry name" value="Sigma70_r4_2"/>
    <property type="match status" value="1"/>
</dbReference>
<dbReference type="InterPro" id="IPR013324">
    <property type="entry name" value="RNA_pol_sigma_r3/r4-like"/>
</dbReference>
<accession>A0A5P2GFM8</accession>
<dbReference type="Pfam" id="PF04542">
    <property type="entry name" value="Sigma70_r2"/>
    <property type="match status" value="1"/>
</dbReference>
<dbReference type="InterPro" id="IPR014284">
    <property type="entry name" value="RNA_pol_sigma-70_dom"/>
</dbReference>
<dbReference type="RefSeq" id="WP_131331412.1">
    <property type="nucleotide sequence ID" value="NZ_CP044016.1"/>
</dbReference>
<evidence type="ECO:0000256" key="1">
    <source>
        <dbReference type="ARBA" id="ARBA00010641"/>
    </source>
</evidence>
<feature type="domain" description="RNA polymerase sigma-70 region 2" evidence="5">
    <location>
        <begin position="21"/>
        <end position="89"/>
    </location>
</feature>
<dbReference type="GO" id="GO:0006352">
    <property type="term" value="P:DNA-templated transcription initiation"/>
    <property type="evidence" value="ECO:0007669"/>
    <property type="project" value="InterPro"/>
</dbReference>
<dbReference type="EMBL" id="CP044016">
    <property type="protein sequence ID" value="QES90431.1"/>
    <property type="molecule type" value="Genomic_DNA"/>
</dbReference>
<evidence type="ECO:0000256" key="3">
    <source>
        <dbReference type="ARBA" id="ARBA00023082"/>
    </source>
</evidence>
<evidence type="ECO:0000256" key="4">
    <source>
        <dbReference type="ARBA" id="ARBA00023163"/>
    </source>
</evidence>